<evidence type="ECO:0000313" key="7">
    <source>
        <dbReference type="Proteomes" id="UP001159363"/>
    </source>
</evidence>
<protein>
    <recommendedName>
        <fullName evidence="5">RING-type domain-containing protein</fullName>
    </recommendedName>
</protein>
<dbReference type="CDD" id="cd16571">
    <property type="entry name" value="RING-HC_SIAHs"/>
    <property type="match status" value="1"/>
</dbReference>
<comment type="caution">
    <text evidence="6">The sequence shown here is derived from an EMBL/GenBank/DDBJ whole genome shotgun (WGS) entry which is preliminary data.</text>
</comment>
<dbReference type="SUPFAM" id="SSF57850">
    <property type="entry name" value="RING/U-box"/>
    <property type="match status" value="1"/>
</dbReference>
<dbReference type="Pfam" id="PF21362">
    <property type="entry name" value="Sina_RING"/>
    <property type="match status" value="1"/>
</dbReference>
<keyword evidence="2 4" id="KW-0863">Zinc-finger</keyword>
<dbReference type="InterPro" id="IPR001841">
    <property type="entry name" value="Znf_RING"/>
</dbReference>
<evidence type="ECO:0000259" key="5">
    <source>
        <dbReference type="PROSITE" id="PS50089"/>
    </source>
</evidence>
<dbReference type="PANTHER" id="PTHR10315">
    <property type="entry name" value="E3 UBIQUITIN PROTEIN LIGASE SIAH"/>
    <property type="match status" value="1"/>
</dbReference>
<dbReference type="PANTHER" id="PTHR10315:SF147">
    <property type="entry name" value="E3 UBIQUITIN-PROTEIN LIGASE SINA-LIKE 11-RELATED"/>
    <property type="match status" value="1"/>
</dbReference>
<dbReference type="Proteomes" id="UP001159363">
    <property type="component" value="Chromosome 9"/>
</dbReference>
<keyword evidence="3" id="KW-0862">Zinc</keyword>
<evidence type="ECO:0000256" key="1">
    <source>
        <dbReference type="ARBA" id="ARBA00022723"/>
    </source>
</evidence>
<keyword evidence="1" id="KW-0479">Metal-binding</keyword>
<gene>
    <name evidence="6" type="ORF">PR048_025365</name>
</gene>
<sequence length="357" mass="41007">MNKLRRKLKSVLECPVCFCVMKFKIRQCENGHSICQKCCRRVTKCPVCRGKLIATRNICLERISRSFLRLPRTLRQPPVIRGKSLMMPKVKFSLRYSSQGYSNVQTCQRLVLRIVCSWVSVGKQCARAQRWIEHSILMIVHGALSQIEQSETWYVRARSFAQMTMLPPAGSKLPGLTHSQIDAPFAKQHSYMYRDKSTYRYAKNFVYQLREVGKCTLSFLPPRQNFVIIFDFALLEISIHLSIWHARNLIDLPLVVHMITLDYSNLSLYPLSPPKTKPNTRTSTTNRGAAIPPRHIERMGRSSSGHAAGNTARITADINFTYSHMHMSGTNCYYVSHNLASEFRKSPVAARGYRRFV</sequence>
<dbReference type="EMBL" id="JARBHB010000010">
    <property type="protein sequence ID" value="KAJ8874505.1"/>
    <property type="molecule type" value="Genomic_DNA"/>
</dbReference>
<dbReference type="InterPro" id="IPR013083">
    <property type="entry name" value="Znf_RING/FYVE/PHD"/>
</dbReference>
<dbReference type="PROSITE" id="PS50089">
    <property type="entry name" value="ZF_RING_2"/>
    <property type="match status" value="1"/>
</dbReference>
<name>A0ABQ9GR53_9NEOP</name>
<dbReference type="InterPro" id="IPR052088">
    <property type="entry name" value="E3_ubiquitin-ligase_SINA"/>
</dbReference>
<organism evidence="6 7">
    <name type="scientific">Dryococelus australis</name>
    <dbReference type="NCBI Taxonomy" id="614101"/>
    <lineage>
        <taxon>Eukaryota</taxon>
        <taxon>Metazoa</taxon>
        <taxon>Ecdysozoa</taxon>
        <taxon>Arthropoda</taxon>
        <taxon>Hexapoda</taxon>
        <taxon>Insecta</taxon>
        <taxon>Pterygota</taxon>
        <taxon>Neoptera</taxon>
        <taxon>Polyneoptera</taxon>
        <taxon>Phasmatodea</taxon>
        <taxon>Verophasmatodea</taxon>
        <taxon>Anareolatae</taxon>
        <taxon>Phasmatidae</taxon>
        <taxon>Eurycanthinae</taxon>
        <taxon>Dryococelus</taxon>
    </lineage>
</organism>
<evidence type="ECO:0000313" key="6">
    <source>
        <dbReference type="EMBL" id="KAJ8874505.1"/>
    </source>
</evidence>
<evidence type="ECO:0000256" key="3">
    <source>
        <dbReference type="ARBA" id="ARBA00022833"/>
    </source>
</evidence>
<evidence type="ECO:0000256" key="4">
    <source>
        <dbReference type="PROSITE-ProRule" id="PRU00175"/>
    </source>
</evidence>
<dbReference type="InterPro" id="IPR049548">
    <property type="entry name" value="Sina-like_RING"/>
</dbReference>
<keyword evidence="7" id="KW-1185">Reference proteome</keyword>
<proteinExistence type="predicted"/>
<evidence type="ECO:0000256" key="2">
    <source>
        <dbReference type="ARBA" id="ARBA00022771"/>
    </source>
</evidence>
<reference evidence="6 7" key="1">
    <citation type="submission" date="2023-02" db="EMBL/GenBank/DDBJ databases">
        <title>LHISI_Scaffold_Assembly.</title>
        <authorList>
            <person name="Stuart O.P."/>
            <person name="Cleave R."/>
            <person name="Magrath M.J.L."/>
            <person name="Mikheyev A.S."/>
        </authorList>
    </citation>
    <scope>NUCLEOTIDE SEQUENCE [LARGE SCALE GENOMIC DNA]</scope>
    <source>
        <strain evidence="6">Daus_M_001</strain>
        <tissue evidence="6">Leg muscle</tissue>
    </source>
</reference>
<accession>A0ABQ9GR53</accession>
<feature type="domain" description="RING-type" evidence="5">
    <location>
        <begin position="14"/>
        <end position="49"/>
    </location>
</feature>
<dbReference type="Gene3D" id="3.30.40.10">
    <property type="entry name" value="Zinc/RING finger domain, C3HC4 (zinc finger)"/>
    <property type="match status" value="1"/>
</dbReference>